<keyword evidence="2 6" id="KW-0889">Transcription antitermination</keyword>
<feature type="domain" description="NusB/RsmB/TIM44" evidence="7">
    <location>
        <begin position="6"/>
        <end position="132"/>
    </location>
</feature>
<reference evidence="8 9" key="1">
    <citation type="journal article" date="2014" name="Genome Announc.">
        <title>Draft Genome Sequence of Fervidicella metallireducens Strain AeBT, an Iron-Reducing Thermoanaerobe from the Great Artesian Basin.</title>
        <authorList>
            <person name="Patel B.K."/>
        </authorList>
    </citation>
    <scope>NUCLEOTIDE SEQUENCE [LARGE SCALE GENOMIC DNA]</scope>
    <source>
        <strain evidence="8 9">AeB</strain>
    </source>
</reference>
<dbReference type="RefSeq" id="WP_035377494.1">
    <property type="nucleotide sequence ID" value="NZ_AZQP01000002.1"/>
</dbReference>
<keyword evidence="9" id="KW-1185">Reference proteome</keyword>
<dbReference type="PANTHER" id="PTHR11078:SF3">
    <property type="entry name" value="ANTITERMINATION NUSB DOMAIN-CONTAINING PROTEIN"/>
    <property type="match status" value="1"/>
</dbReference>
<evidence type="ECO:0000313" key="8">
    <source>
        <dbReference type="EMBL" id="EYE89698.1"/>
    </source>
</evidence>
<dbReference type="Proteomes" id="UP000019681">
    <property type="component" value="Unassembled WGS sequence"/>
</dbReference>
<dbReference type="NCBIfam" id="TIGR01951">
    <property type="entry name" value="nusB"/>
    <property type="match status" value="1"/>
</dbReference>
<evidence type="ECO:0000256" key="4">
    <source>
        <dbReference type="ARBA" id="ARBA00023015"/>
    </source>
</evidence>
<sequence length="134" mass="15450">MSRKWAREAAMKVLYQMDVTSIDSKEALDDFEENVEVKFSQEEKEFIFSCVKGTEENITKIDEYIERYSKGWKINRIAKVDLAIMRLAIYEMLYREDVPNVVAVNEAIELAKKFGGDNSPNFVNGILGNVIKEV</sequence>
<dbReference type="OrthoDB" id="9811381at2"/>
<evidence type="ECO:0000256" key="3">
    <source>
        <dbReference type="ARBA" id="ARBA00022884"/>
    </source>
</evidence>
<dbReference type="Pfam" id="PF01029">
    <property type="entry name" value="NusB"/>
    <property type="match status" value="1"/>
</dbReference>
<comment type="similarity">
    <text evidence="1 6">Belongs to the NusB family.</text>
</comment>
<dbReference type="SUPFAM" id="SSF48013">
    <property type="entry name" value="NusB-like"/>
    <property type="match status" value="1"/>
</dbReference>
<accession>A0A017RY46</accession>
<keyword evidence="3 6" id="KW-0694">RNA-binding</keyword>
<gene>
    <name evidence="6" type="primary">nusB</name>
    <name evidence="8" type="ORF">Q428_01495</name>
</gene>
<evidence type="ECO:0000259" key="7">
    <source>
        <dbReference type="Pfam" id="PF01029"/>
    </source>
</evidence>
<comment type="caution">
    <text evidence="8">The sequence shown here is derived from an EMBL/GenBank/DDBJ whole genome shotgun (WGS) entry which is preliminary data.</text>
</comment>
<evidence type="ECO:0000256" key="5">
    <source>
        <dbReference type="ARBA" id="ARBA00023163"/>
    </source>
</evidence>
<comment type="function">
    <text evidence="6">Involved in transcription antitermination. Required for transcription of ribosomal RNA (rRNA) genes. Binds specifically to the boxA antiterminator sequence of the ribosomal RNA (rrn) operons.</text>
</comment>
<dbReference type="InterPro" id="IPR006027">
    <property type="entry name" value="NusB_RsmB_TIM44"/>
</dbReference>
<keyword evidence="4 6" id="KW-0805">Transcription regulation</keyword>
<dbReference type="InterPro" id="IPR035926">
    <property type="entry name" value="NusB-like_sf"/>
</dbReference>
<protein>
    <recommendedName>
        <fullName evidence="6">Transcription antitermination protein NusB</fullName>
    </recommendedName>
    <alternativeName>
        <fullName evidence="6">Antitermination factor NusB</fullName>
    </alternativeName>
</protein>
<name>A0A017RY46_9CLOT</name>
<evidence type="ECO:0000256" key="1">
    <source>
        <dbReference type="ARBA" id="ARBA00005952"/>
    </source>
</evidence>
<dbReference type="CDD" id="cd00619">
    <property type="entry name" value="Terminator_NusB"/>
    <property type="match status" value="1"/>
</dbReference>
<evidence type="ECO:0000256" key="2">
    <source>
        <dbReference type="ARBA" id="ARBA00022814"/>
    </source>
</evidence>
<dbReference type="GO" id="GO:0006353">
    <property type="term" value="P:DNA-templated transcription termination"/>
    <property type="evidence" value="ECO:0007669"/>
    <property type="project" value="UniProtKB-UniRule"/>
</dbReference>
<dbReference type="Gene3D" id="1.10.940.10">
    <property type="entry name" value="NusB-like"/>
    <property type="match status" value="1"/>
</dbReference>
<evidence type="ECO:0000313" key="9">
    <source>
        <dbReference type="Proteomes" id="UP000019681"/>
    </source>
</evidence>
<proteinExistence type="inferred from homology"/>
<dbReference type="GO" id="GO:0003723">
    <property type="term" value="F:RNA binding"/>
    <property type="evidence" value="ECO:0007669"/>
    <property type="project" value="UniProtKB-UniRule"/>
</dbReference>
<dbReference type="PANTHER" id="PTHR11078">
    <property type="entry name" value="N UTILIZATION SUBSTANCE PROTEIN B-RELATED"/>
    <property type="match status" value="1"/>
</dbReference>
<dbReference type="HAMAP" id="MF_00073">
    <property type="entry name" value="NusB"/>
    <property type="match status" value="1"/>
</dbReference>
<dbReference type="GO" id="GO:0031564">
    <property type="term" value="P:transcription antitermination"/>
    <property type="evidence" value="ECO:0007669"/>
    <property type="project" value="UniProtKB-KW"/>
</dbReference>
<organism evidence="8 9">
    <name type="scientific">Fervidicella metallireducens AeB</name>
    <dbReference type="NCBI Taxonomy" id="1403537"/>
    <lineage>
        <taxon>Bacteria</taxon>
        <taxon>Bacillati</taxon>
        <taxon>Bacillota</taxon>
        <taxon>Clostridia</taxon>
        <taxon>Eubacteriales</taxon>
        <taxon>Clostridiaceae</taxon>
        <taxon>Fervidicella</taxon>
    </lineage>
</organism>
<dbReference type="InterPro" id="IPR011605">
    <property type="entry name" value="NusB_fam"/>
</dbReference>
<keyword evidence="5 6" id="KW-0804">Transcription</keyword>
<dbReference type="STRING" id="1403537.Q428_01495"/>
<dbReference type="EMBL" id="AZQP01000002">
    <property type="protein sequence ID" value="EYE89698.1"/>
    <property type="molecule type" value="Genomic_DNA"/>
</dbReference>
<dbReference type="AlphaFoldDB" id="A0A017RY46"/>
<dbReference type="GO" id="GO:0005829">
    <property type="term" value="C:cytosol"/>
    <property type="evidence" value="ECO:0007669"/>
    <property type="project" value="TreeGrafter"/>
</dbReference>
<evidence type="ECO:0000256" key="6">
    <source>
        <dbReference type="HAMAP-Rule" id="MF_00073"/>
    </source>
</evidence>